<keyword evidence="4 6" id="KW-0560">Oxidoreductase</keyword>
<comment type="catalytic activity">
    <reaction evidence="6">
        <text>D-glucose 6-phosphate + NADP(+) = 6-phospho-D-glucono-1,5-lactone + NADPH + H(+)</text>
        <dbReference type="Rhea" id="RHEA:15841"/>
        <dbReference type="ChEBI" id="CHEBI:15378"/>
        <dbReference type="ChEBI" id="CHEBI:57783"/>
        <dbReference type="ChEBI" id="CHEBI:57955"/>
        <dbReference type="ChEBI" id="CHEBI:58349"/>
        <dbReference type="ChEBI" id="CHEBI:61548"/>
        <dbReference type="EC" id="1.1.1.49"/>
    </reaction>
</comment>
<keyword evidence="5 6" id="KW-0119">Carbohydrate metabolism</keyword>
<dbReference type="InterPro" id="IPR022674">
    <property type="entry name" value="G6P_DH_NAD-bd"/>
</dbReference>
<dbReference type="GO" id="GO:0004345">
    <property type="term" value="F:glucose-6-phosphate dehydrogenase activity"/>
    <property type="evidence" value="ECO:0007669"/>
    <property type="project" value="UniProtKB-UniRule"/>
</dbReference>
<feature type="binding site" evidence="6">
    <location>
        <position position="202"/>
    </location>
    <ligand>
        <name>substrate</name>
    </ligand>
</feature>
<dbReference type="Gene3D" id="3.40.50.720">
    <property type="entry name" value="NAD(P)-binding Rossmann-like Domain"/>
    <property type="match status" value="1"/>
</dbReference>
<dbReference type="NCBIfam" id="TIGR00871">
    <property type="entry name" value="zwf"/>
    <property type="match status" value="1"/>
</dbReference>
<keyword evidence="2 6" id="KW-0313">Glucose metabolism</keyword>
<dbReference type="Proteomes" id="UP000825379">
    <property type="component" value="Plasmid pAA1-1b"/>
</dbReference>
<evidence type="ECO:0000259" key="7">
    <source>
        <dbReference type="Pfam" id="PF00479"/>
    </source>
</evidence>
<geneLocation type="plasmid" evidence="9 10">
    <name>pAA1-1b</name>
</geneLocation>
<dbReference type="PANTHER" id="PTHR23429">
    <property type="entry name" value="GLUCOSE-6-PHOSPHATE 1-DEHYDROGENASE G6PD"/>
    <property type="match status" value="1"/>
</dbReference>
<organism evidence="9 10">
    <name type="scientific">Thermus thermophilus</name>
    <dbReference type="NCBI Taxonomy" id="274"/>
    <lineage>
        <taxon>Bacteria</taxon>
        <taxon>Thermotogati</taxon>
        <taxon>Deinococcota</taxon>
        <taxon>Deinococci</taxon>
        <taxon>Thermales</taxon>
        <taxon>Thermaceae</taxon>
        <taxon>Thermus</taxon>
    </lineage>
</organism>
<comment type="pathway">
    <text evidence="1 6">Carbohydrate degradation; pentose phosphate pathway; D-ribulose 5-phosphate from D-glucose 6-phosphate (oxidative stage): step 1/3.</text>
</comment>
<dbReference type="AlphaFoldDB" id="A0AAD1NZK5"/>
<dbReference type="GO" id="GO:0005829">
    <property type="term" value="C:cytosol"/>
    <property type="evidence" value="ECO:0007669"/>
    <property type="project" value="TreeGrafter"/>
</dbReference>
<gene>
    <name evidence="6" type="primary">zwf</name>
    <name evidence="9" type="ORF">TthAA11_22270</name>
</gene>
<dbReference type="SUPFAM" id="SSF51735">
    <property type="entry name" value="NAD(P)-binding Rossmann-fold domains"/>
    <property type="match status" value="1"/>
</dbReference>
<keyword evidence="3 6" id="KW-0521">NADP</keyword>
<comment type="similarity">
    <text evidence="6">Belongs to the glucose-6-phosphate dehydrogenase family.</text>
</comment>
<dbReference type="InterPro" id="IPR001282">
    <property type="entry name" value="G6P_DH"/>
</dbReference>
<feature type="binding site" evidence="6">
    <location>
        <position position="221"/>
    </location>
    <ligand>
        <name>substrate</name>
    </ligand>
</feature>
<dbReference type="SUPFAM" id="SSF55347">
    <property type="entry name" value="Glyceraldehyde-3-phosphate dehydrogenase-like, C-terminal domain"/>
    <property type="match status" value="1"/>
</dbReference>
<dbReference type="PRINTS" id="PR00079">
    <property type="entry name" value="G6PDHDRGNASE"/>
</dbReference>
<evidence type="ECO:0000313" key="9">
    <source>
        <dbReference type="EMBL" id="BCZ88045.1"/>
    </source>
</evidence>
<evidence type="ECO:0000256" key="4">
    <source>
        <dbReference type="ARBA" id="ARBA00023002"/>
    </source>
</evidence>
<dbReference type="EC" id="1.1.1.49" evidence="6"/>
<dbReference type="PIRSF" id="PIRSF000110">
    <property type="entry name" value="G6PD"/>
    <property type="match status" value="1"/>
</dbReference>
<feature type="domain" description="Glucose-6-phosphate dehydrogenase C-terminal" evidence="8">
    <location>
        <begin position="175"/>
        <end position="449"/>
    </location>
</feature>
<comment type="caution">
    <text evidence="6">Lacks conserved residue(s) required for the propagation of feature annotation.</text>
</comment>
<dbReference type="Pfam" id="PF02781">
    <property type="entry name" value="G6PD_C"/>
    <property type="match status" value="1"/>
</dbReference>
<feature type="active site" description="Proton acceptor" evidence="6">
    <location>
        <position position="226"/>
    </location>
</feature>
<protein>
    <recommendedName>
        <fullName evidence="6">Glucose-6-phosphate 1-dehydrogenase</fullName>
        <shortName evidence="6">G6PD</shortName>
        <ecNumber evidence="6">1.1.1.49</ecNumber>
    </recommendedName>
</protein>
<reference evidence="9" key="1">
    <citation type="submission" date="2021-07" db="EMBL/GenBank/DDBJ databases">
        <title>Complete genome sequences of four Thermus thermophilus strains isolated from Arima Hot Spring in Japan.</title>
        <authorList>
            <person name="Tomariguchi N."/>
            <person name="Ueno Y."/>
            <person name="Miyazaki K."/>
        </authorList>
    </citation>
    <scope>NUCLEOTIDE SEQUENCE</scope>
    <source>
        <strain evidence="9">AA1-1</strain>
        <plasmid evidence="9">pAA1-1b</plasmid>
    </source>
</reference>
<evidence type="ECO:0000256" key="3">
    <source>
        <dbReference type="ARBA" id="ARBA00022857"/>
    </source>
</evidence>
<dbReference type="GO" id="GO:0006006">
    <property type="term" value="P:glucose metabolic process"/>
    <property type="evidence" value="ECO:0007669"/>
    <property type="project" value="UniProtKB-KW"/>
</dbReference>
<feature type="binding site" evidence="6">
    <location>
        <position position="40"/>
    </location>
    <ligand>
        <name>NADP(+)</name>
        <dbReference type="ChEBI" id="CHEBI:58349"/>
    </ligand>
</feature>
<sequence>MKLVILGFTGDLTRRLLVPALLRLLARGEVKDLEVLGLGAEDLGEEEILDRLEAFLKGLPGAELSAWPHLRWRTRYRQAGLTPEGLRRALQGLEGDAVFYLALPPALFAQAAEALGALGLAEEKTGFRRLVVEKPFGTDLASARALNAALHRHFREDQIYRMDHFLGKWATTNLLATRFANRFLEPVWRNCHVAWVEITYAETLGLEGRARYYDKAGALRDMLQNHLMQLFALMAMEPPARLSAESLRARKVEILRAVRPIPEGAKGFAARGQYQGYRDEEGIPKTSRTETYAALKLFVDDWRFQGVPFYLRSGKRLTEDVGYVALALRPAPSGCFGEAEPGYLVFWLKPGVGLYLTLYGQSLEKGGLEPHVLRYRPGREPEASAYEELLLDVIRGNLSHFPSEEEVEAAWAIVDPVLKTWQEGEPEVYPRGTDGPRSAEEILEPGHRWLDLGRMARGWR</sequence>
<dbReference type="GO" id="GO:0009051">
    <property type="term" value="P:pentose-phosphate shunt, oxidative branch"/>
    <property type="evidence" value="ECO:0007669"/>
    <property type="project" value="TreeGrafter"/>
</dbReference>
<evidence type="ECO:0000256" key="5">
    <source>
        <dbReference type="ARBA" id="ARBA00023277"/>
    </source>
</evidence>
<dbReference type="InterPro" id="IPR036291">
    <property type="entry name" value="NAD(P)-bd_dom_sf"/>
</dbReference>
<keyword evidence="9" id="KW-0614">Plasmid</keyword>
<dbReference type="InterPro" id="IPR022675">
    <property type="entry name" value="G6P_DH_C"/>
</dbReference>
<feature type="binding site" evidence="6">
    <location>
        <position position="164"/>
    </location>
    <ligand>
        <name>substrate</name>
    </ligand>
</feature>
<dbReference type="Pfam" id="PF00479">
    <property type="entry name" value="G6PD_N"/>
    <property type="match status" value="1"/>
</dbReference>
<dbReference type="RefSeq" id="WP_143587112.1">
    <property type="nucleotide sequence ID" value="NZ_AP019793.1"/>
</dbReference>
<dbReference type="GO" id="GO:0050661">
    <property type="term" value="F:NADP binding"/>
    <property type="evidence" value="ECO:0007669"/>
    <property type="project" value="UniProtKB-UniRule"/>
</dbReference>
<dbReference type="EMBL" id="AP024927">
    <property type="protein sequence ID" value="BCZ88045.1"/>
    <property type="molecule type" value="Genomic_DNA"/>
</dbReference>
<dbReference type="HAMAP" id="MF_00966">
    <property type="entry name" value="G6PD"/>
    <property type="match status" value="1"/>
</dbReference>
<evidence type="ECO:0000313" key="10">
    <source>
        <dbReference type="Proteomes" id="UP000825379"/>
    </source>
</evidence>
<comment type="function">
    <text evidence="6">Catalyzes the oxidation of glucose 6-phosphate to 6-phosphogluconolactone.</text>
</comment>
<dbReference type="Gene3D" id="3.30.360.10">
    <property type="entry name" value="Dihydrodipicolinate Reductase, domain 2"/>
    <property type="match status" value="1"/>
</dbReference>
<name>A0AAD1NZK5_THETH</name>
<feature type="binding site" evidence="6">
    <location>
        <position position="315"/>
    </location>
    <ligand>
        <name>substrate</name>
    </ligand>
</feature>
<feature type="domain" description="Glucose-6-phosphate dehydrogenase NAD-binding" evidence="7">
    <location>
        <begin position="4"/>
        <end position="173"/>
    </location>
</feature>
<evidence type="ECO:0000256" key="2">
    <source>
        <dbReference type="ARBA" id="ARBA00022526"/>
    </source>
</evidence>
<feature type="binding site" evidence="6">
    <location>
        <position position="134"/>
    </location>
    <ligand>
        <name>NADP(+)</name>
        <dbReference type="ChEBI" id="CHEBI:58349"/>
    </ligand>
</feature>
<evidence type="ECO:0000259" key="8">
    <source>
        <dbReference type="Pfam" id="PF02781"/>
    </source>
</evidence>
<proteinExistence type="inferred from homology"/>
<accession>A0AAD1NZK5</accession>
<feature type="binding site" evidence="6">
    <location>
        <position position="168"/>
    </location>
    <ligand>
        <name>substrate</name>
    </ligand>
</feature>
<evidence type="ECO:0000256" key="1">
    <source>
        <dbReference type="ARBA" id="ARBA00004937"/>
    </source>
</evidence>
<evidence type="ECO:0000256" key="6">
    <source>
        <dbReference type="HAMAP-Rule" id="MF_00966"/>
    </source>
</evidence>
<dbReference type="PANTHER" id="PTHR23429:SF0">
    <property type="entry name" value="GLUCOSE-6-PHOSPHATE 1-DEHYDROGENASE"/>
    <property type="match status" value="1"/>
</dbReference>